<protein>
    <submittedName>
        <fullName evidence="2">Uncharacterized protein</fullName>
    </submittedName>
</protein>
<evidence type="ECO:0000313" key="3">
    <source>
        <dbReference type="Proteomes" id="UP000236454"/>
    </source>
</evidence>
<accession>A0A1I6YF68</accession>
<name>A0A1I6YF68_9FLAO</name>
<reference evidence="2 3" key="1">
    <citation type="submission" date="2016-10" db="EMBL/GenBank/DDBJ databases">
        <authorList>
            <person name="de Groot N.N."/>
        </authorList>
    </citation>
    <scope>NUCLEOTIDE SEQUENCE [LARGE SCALE GENOMIC DNA]</scope>
    <source>
        <strain evidence="2 3">CGMCC 1.7005</strain>
    </source>
</reference>
<dbReference type="Proteomes" id="UP000236454">
    <property type="component" value="Unassembled WGS sequence"/>
</dbReference>
<keyword evidence="3" id="KW-1185">Reference proteome</keyword>
<dbReference type="EMBL" id="FPAS01000001">
    <property type="protein sequence ID" value="SFT49062.1"/>
    <property type="molecule type" value="Genomic_DNA"/>
</dbReference>
<dbReference type="OrthoDB" id="1466765at2"/>
<keyword evidence="1" id="KW-0732">Signal</keyword>
<evidence type="ECO:0000313" key="2">
    <source>
        <dbReference type="EMBL" id="SFT49062.1"/>
    </source>
</evidence>
<dbReference type="STRING" id="477690.SAMN05216474_0856"/>
<gene>
    <name evidence="2" type="ORF">SAMN05216474_0856</name>
</gene>
<feature type="signal peptide" evidence="1">
    <location>
        <begin position="1"/>
        <end position="17"/>
    </location>
</feature>
<dbReference type="AlphaFoldDB" id="A0A1I6YF68"/>
<sequence length="263" mass="28235">MKNLTLLLSFIAFLGVAQTSCPNTITSGANNTCNGASNCSEVLVLDMNLDTLLNAMGGDSSLLCNTPGNSGVNCPANQLVFANYYLYDPTGTGGNANNNNNNGGNGGKNGSIGCLYNGGGEYIGVLYVALTAFDANINPTNNTVELNWTTAAEKDNDFFTLKKSTDGVNWTVISMIQGAGNSDQELHYSFTDFEVDNTTMYYQLSQTDFDGTVNEFGIITVKKEGSKEIISRTNLLGQDVDEYYKGMVIQTYADGSSDKIYQQ</sequence>
<organism evidence="2 3">
    <name type="scientific">Lishizhenia tianjinensis</name>
    <dbReference type="NCBI Taxonomy" id="477690"/>
    <lineage>
        <taxon>Bacteria</taxon>
        <taxon>Pseudomonadati</taxon>
        <taxon>Bacteroidota</taxon>
        <taxon>Flavobacteriia</taxon>
        <taxon>Flavobacteriales</taxon>
        <taxon>Crocinitomicaceae</taxon>
        <taxon>Lishizhenia</taxon>
    </lineage>
</organism>
<proteinExistence type="predicted"/>
<feature type="chain" id="PRO_5014660555" evidence="1">
    <location>
        <begin position="18"/>
        <end position="263"/>
    </location>
</feature>
<evidence type="ECO:0000256" key="1">
    <source>
        <dbReference type="SAM" id="SignalP"/>
    </source>
</evidence>
<dbReference type="RefSeq" id="WP_090246706.1">
    <property type="nucleotide sequence ID" value="NZ_FPAS01000001.1"/>
</dbReference>